<feature type="domain" description="Chorismate mutase" evidence="3">
    <location>
        <begin position="29"/>
        <end position="119"/>
    </location>
</feature>
<gene>
    <name evidence="4" type="ORF">K1J50_07770</name>
</gene>
<proteinExistence type="predicted"/>
<dbReference type="GO" id="GO:0004106">
    <property type="term" value="F:chorismate mutase activity"/>
    <property type="evidence" value="ECO:0007669"/>
    <property type="project" value="UniProtKB-EC"/>
</dbReference>
<reference evidence="4 5" key="1">
    <citation type="submission" date="2021-08" db="EMBL/GenBank/DDBJ databases">
        <title>Caldovatus sediminis gen. nov., sp. nov., a moderately thermophilic bacterium isolated from a hot spring.</title>
        <authorList>
            <person name="Hu C.-J."/>
            <person name="Li W.-J."/>
            <person name="Xian W.-D."/>
        </authorList>
    </citation>
    <scope>NUCLEOTIDE SEQUENCE [LARGE SCALE GENOMIC DNA]</scope>
    <source>
        <strain evidence="4 5">SYSU G05006</strain>
    </source>
</reference>
<evidence type="ECO:0000259" key="3">
    <source>
        <dbReference type="PROSITE" id="PS51168"/>
    </source>
</evidence>
<evidence type="ECO:0000313" key="5">
    <source>
        <dbReference type="Proteomes" id="UP001519924"/>
    </source>
</evidence>
<dbReference type="RefSeq" id="WP_220117142.1">
    <property type="nucleotide sequence ID" value="NZ_JAHZUY010000014.1"/>
</dbReference>
<dbReference type="EMBL" id="JAHZUY010000014">
    <property type="protein sequence ID" value="MBW8269384.1"/>
    <property type="molecule type" value="Genomic_DNA"/>
</dbReference>
<dbReference type="Pfam" id="PF01817">
    <property type="entry name" value="CM_2"/>
    <property type="match status" value="1"/>
</dbReference>
<keyword evidence="4" id="KW-0413">Isomerase</keyword>
<accession>A0ABS7F1E3</accession>
<dbReference type="EC" id="5.4.99.5" evidence="1"/>
<dbReference type="InterPro" id="IPR036263">
    <property type="entry name" value="Chorismate_II_sf"/>
</dbReference>
<dbReference type="Gene3D" id="1.20.59.10">
    <property type="entry name" value="Chorismate mutase"/>
    <property type="match status" value="1"/>
</dbReference>
<dbReference type="SUPFAM" id="SSF48600">
    <property type="entry name" value="Chorismate mutase II"/>
    <property type="match status" value="1"/>
</dbReference>
<comment type="caution">
    <text evidence="4">The sequence shown here is derived from an EMBL/GenBank/DDBJ whole genome shotgun (WGS) entry which is preliminary data.</text>
</comment>
<evidence type="ECO:0000256" key="1">
    <source>
        <dbReference type="ARBA" id="ARBA00012404"/>
    </source>
</evidence>
<organism evidence="4 5">
    <name type="scientific">Caldovatus aquaticus</name>
    <dbReference type="NCBI Taxonomy" id="2865671"/>
    <lineage>
        <taxon>Bacteria</taxon>
        <taxon>Pseudomonadati</taxon>
        <taxon>Pseudomonadota</taxon>
        <taxon>Alphaproteobacteria</taxon>
        <taxon>Acetobacterales</taxon>
        <taxon>Roseomonadaceae</taxon>
        <taxon>Caldovatus</taxon>
    </lineage>
</organism>
<dbReference type="Proteomes" id="UP001519924">
    <property type="component" value="Unassembled WGS sequence"/>
</dbReference>
<name>A0ABS7F1E3_9PROT</name>
<protein>
    <recommendedName>
        <fullName evidence="1">chorismate mutase</fullName>
        <ecNumber evidence="1">5.4.99.5</ecNumber>
    </recommendedName>
</protein>
<dbReference type="InterPro" id="IPR036979">
    <property type="entry name" value="CM_dom_sf"/>
</dbReference>
<dbReference type="InterPro" id="IPR002701">
    <property type="entry name" value="CM_II_prokaryot"/>
</dbReference>
<dbReference type="SMART" id="SM00830">
    <property type="entry name" value="CM_2"/>
    <property type="match status" value="1"/>
</dbReference>
<keyword evidence="5" id="KW-1185">Reference proteome</keyword>
<dbReference type="PROSITE" id="PS51168">
    <property type="entry name" value="CHORISMATE_MUT_2"/>
    <property type="match status" value="1"/>
</dbReference>
<evidence type="ECO:0000256" key="2">
    <source>
        <dbReference type="SAM" id="MobiDB-lite"/>
    </source>
</evidence>
<sequence length="305" mass="31662">MSQSRSPESPAAVARAAPAVPPASASREPPSALDLAALRAELDALDDALHDLLMRRFALVGRLAESRAKGDGPALRPGREAQILRRLLARHAGPMPAAALVRLWREILAASTALQGPFSVAVFAPSAGSGHARLAREHFGAATPIRPLPTPAQALAAVAAGEASVAVLPAPEEEDTPEAAWWTKLDSPRTQVVARLPFYRPRFVAGDPEALVVSVLPADPTGRDRTLIRLEAEAGQSRARLAAALAAAGFAPLSLMLQREGAATLALAEVEGYLAGDAGALARLAALPFARAQLLGAYAVPETGE</sequence>
<evidence type="ECO:0000313" key="4">
    <source>
        <dbReference type="EMBL" id="MBW8269384.1"/>
    </source>
</evidence>
<feature type="region of interest" description="Disordered" evidence="2">
    <location>
        <begin position="1"/>
        <end position="28"/>
    </location>
</feature>